<protein>
    <submittedName>
        <fullName evidence="3">Glycosyltransferase family 9 protein</fullName>
    </submittedName>
</protein>
<keyword evidence="2 3" id="KW-0808">Transferase</keyword>
<evidence type="ECO:0000313" key="4">
    <source>
        <dbReference type="Proteomes" id="UP000550354"/>
    </source>
</evidence>
<gene>
    <name evidence="3" type="ORF">H1W00_15385</name>
</gene>
<keyword evidence="4" id="KW-1185">Reference proteome</keyword>
<evidence type="ECO:0000256" key="1">
    <source>
        <dbReference type="ARBA" id="ARBA00022676"/>
    </source>
</evidence>
<dbReference type="AlphaFoldDB" id="A0A838XS66"/>
<comment type="caution">
    <text evidence="3">The sequence shown here is derived from an EMBL/GenBank/DDBJ whole genome shotgun (WGS) entry which is preliminary data.</text>
</comment>
<dbReference type="Pfam" id="PF01075">
    <property type="entry name" value="Glyco_transf_9"/>
    <property type="match status" value="1"/>
</dbReference>
<dbReference type="PANTHER" id="PTHR30160:SF1">
    <property type="entry name" value="LIPOPOLYSACCHARIDE 1,2-N-ACETYLGLUCOSAMINETRANSFERASE-RELATED"/>
    <property type="match status" value="1"/>
</dbReference>
<evidence type="ECO:0000256" key="2">
    <source>
        <dbReference type="ARBA" id="ARBA00022679"/>
    </source>
</evidence>
<reference evidence="3 4" key="1">
    <citation type="submission" date="2020-07" db="EMBL/GenBank/DDBJ databases">
        <title>Draft genome and description of Aeromicrobium phoceense strain Marseille-Q0843 isolated from healthy skin swab.</title>
        <authorList>
            <person name="Boxberger M."/>
            <person name="La Scola B."/>
        </authorList>
    </citation>
    <scope>NUCLEOTIDE SEQUENCE [LARGE SCALE GENOMIC DNA]</scope>
    <source>
        <strain evidence="3 4">Marseille-Q0843</strain>
    </source>
</reference>
<proteinExistence type="predicted"/>
<name>A0A838XS66_9ACTN</name>
<organism evidence="3 4">
    <name type="scientific">Aeromicrobium phoceense</name>
    <dbReference type="NCBI Taxonomy" id="2754045"/>
    <lineage>
        <taxon>Bacteria</taxon>
        <taxon>Bacillati</taxon>
        <taxon>Actinomycetota</taxon>
        <taxon>Actinomycetes</taxon>
        <taxon>Propionibacteriales</taxon>
        <taxon>Nocardioidaceae</taxon>
        <taxon>Aeromicrobium</taxon>
    </lineage>
</organism>
<keyword evidence="1" id="KW-0328">Glycosyltransferase</keyword>
<evidence type="ECO:0000313" key="3">
    <source>
        <dbReference type="EMBL" id="MBA4609863.1"/>
    </source>
</evidence>
<sequence>MLVTGPAIRALASRGRGVVLLAGPQGAAAGAMLPGVDEVIQWRCPWIVADPPPVDTTSIDDLVAPLRARSISEAVVFTSFHQSALPTALVLQQAGIRTVTAISEDYPGSLLTTRVAPPGDVPEPERALATAEAAGFTLPPGDDGRLLIRADLLGGAVALGAAPFVVLHPGATAPSRTWPAHRWEEAVDVLVRRGVRTVVTGGPGETDLCARLARRGAIDLSGATSLVQLARVLRDATAVVVGNTGPAHLAAAVGTPVVSLFSPVVPAARWAPYGVPSVVLGDQDAPCRGSRARECPVPGHPCLTGVTAGDVVDALERLAPEALHEVAGPQTEGGIA</sequence>
<dbReference type="GO" id="GO:0008713">
    <property type="term" value="F:ADP-heptose-lipopolysaccharide heptosyltransferase activity"/>
    <property type="evidence" value="ECO:0007669"/>
    <property type="project" value="TreeGrafter"/>
</dbReference>
<accession>A0A838XS66</accession>
<dbReference type="InterPro" id="IPR002201">
    <property type="entry name" value="Glyco_trans_9"/>
</dbReference>
<dbReference type="InterPro" id="IPR051199">
    <property type="entry name" value="LPS_LOS_Heptosyltrfase"/>
</dbReference>
<dbReference type="Gene3D" id="3.40.50.2000">
    <property type="entry name" value="Glycogen Phosphorylase B"/>
    <property type="match status" value="2"/>
</dbReference>
<dbReference type="GO" id="GO:0005829">
    <property type="term" value="C:cytosol"/>
    <property type="evidence" value="ECO:0007669"/>
    <property type="project" value="TreeGrafter"/>
</dbReference>
<dbReference type="GO" id="GO:0009244">
    <property type="term" value="P:lipopolysaccharide core region biosynthetic process"/>
    <property type="evidence" value="ECO:0007669"/>
    <property type="project" value="TreeGrafter"/>
</dbReference>
<dbReference type="Proteomes" id="UP000550354">
    <property type="component" value="Unassembled WGS sequence"/>
</dbReference>
<dbReference type="EMBL" id="JACEOG010000002">
    <property type="protein sequence ID" value="MBA4609863.1"/>
    <property type="molecule type" value="Genomic_DNA"/>
</dbReference>
<dbReference type="SUPFAM" id="SSF53756">
    <property type="entry name" value="UDP-Glycosyltransferase/glycogen phosphorylase"/>
    <property type="match status" value="1"/>
</dbReference>
<dbReference type="CDD" id="cd03789">
    <property type="entry name" value="GT9_LPS_heptosyltransferase"/>
    <property type="match status" value="1"/>
</dbReference>
<dbReference type="PANTHER" id="PTHR30160">
    <property type="entry name" value="TETRAACYLDISACCHARIDE 4'-KINASE-RELATED"/>
    <property type="match status" value="1"/>
</dbReference>